<dbReference type="EMBL" id="CM042016">
    <property type="protein sequence ID" value="KAI3701076.1"/>
    <property type="molecule type" value="Genomic_DNA"/>
</dbReference>
<evidence type="ECO:0000313" key="1">
    <source>
        <dbReference type="EMBL" id="KAI3701076.1"/>
    </source>
</evidence>
<gene>
    <name evidence="1" type="ORF">L2E82_45719</name>
</gene>
<proteinExistence type="predicted"/>
<dbReference type="Proteomes" id="UP001055811">
    <property type="component" value="Linkage Group LG08"/>
</dbReference>
<evidence type="ECO:0000313" key="2">
    <source>
        <dbReference type="Proteomes" id="UP001055811"/>
    </source>
</evidence>
<protein>
    <submittedName>
        <fullName evidence="1">Uncharacterized protein</fullName>
    </submittedName>
</protein>
<keyword evidence="2" id="KW-1185">Reference proteome</keyword>
<comment type="caution">
    <text evidence="1">The sequence shown here is derived from an EMBL/GenBank/DDBJ whole genome shotgun (WGS) entry which is preliminary data.</text>
</comment>
<organism evidence="1 2">
    <name type="scientific">Cichorium intybus</name>
    <name type="common">Chicory</name>
    <dbReference type="NCBI Taxonomy" id="13427"/>
    <lineage>
        <taxon>Eukaryota</taxon>
        <taxon>Viridiplantae</taxon>
        <taxon>Streptophyta</taxon>
        <taxon>Embryophyta</taxon>
        <taxon>Tracheophyta</taxon>
        <taxon>Spermatophyta</taxon>
        <taxon>Magnoliopsida</taxon>
        <taxon>eudicotyledons</taxon>
        <taxon>Gunneridae</taxon>
        <taxon>Pentapetalae</taxon>
        <taxon>asterids</taxon>
        <taxon>campanulids</taxon>
        <taxon>Asterales</taxon>
        <taxon>Asteraceae</taxon>
        <taxon>Cichorioideae</taxon>
        <taxon>Cichorieae</taxon>
        <taxon>Cichoriinae</taxon>
        <taxon>Cichorium</taxon>
    </lineage>
</organism>
<reference evidence="2" key="1">
    <citation type="journal article" date="2022" name="Mol. Ecol. Resour.">
        <title>The genomes of chicory, endive, great burdock and yacon provide insights into Asteraceae palaeo-polyploidization history and plant inulin production.</title>
        <authorList>
            <person name="Fan W."/>
            <person name="Wang S."/>
            <person name="Wang H."/>
            <person name="Wang A."/>
            <person name="Jiang F."/>
            <person name="Liu H."/>
            <person name="Zhao H."/>
            <person name="Xu D."/>
            <person name="Zhang Y."/>
        </authorList>
    </citation>
    <scope>NUCLEOTIDE SEQUENCE [LARGE SCALE GENOMIC DNA]</scope>
    <source>
        <strain evidence="2">cv. Punajuju</strain>
    </source>
</reference>
<sequence length="317" mass="36037">MQNNKDLLMKLLRIVSTGQRLPSEHQTSGAPKKVRGYTQKAETWKMNNTQRIVVTFNKFGKPVWDEGNELVQYLGTLVRMADHISIEYSDWRKLPMQKKEDMYSLVKSKFIIHPDETSEIKKWIFHSMGKKWRTWKGSLKTRGYDPSLTIDEIVTQQTNNDNRINTTQFKELVTRWFTPEFQSTCAVKRSSRSKMHEPHVTGTKSYARLAHEVAMNNNVVYPSRGELYVTAHTRKNGSIVNEKAAEVVASLKAVSSDSTSTPGCLDDITTDDYSKVKGPEKRGNMNIEVPGISSVPNNSVSVNQISPSRSHDNNGNR</sequence>
<reference evidence="1 2" key="2">
    <citation type="journal article" date="2022" name="Mol. Ecol. Resour.">
        <title>The genomes of chicory, endive, great burdock and yacon provide insights into Asteraceae paleo-polyploidization history and plant inulin production.</title>
        <authorList>
            <person name="Fan W."/>
            <person name="Wang S."/>
            <person name="Wang H."/>
            <person name="Wang A."/>
            <person name="Jiang F."/>
            <person name="Liu H."/>
            <person name="Zhao H."/>
            <person name="Xu D."/>
            <person name="Zhang Y."/>
        </authorList>
    </citation>
    <scope>NUCLEOTIDE SEQUENCE [LARGE SCALE GENOMIC DNA]</scope>
    <source>
        <strain evidence="2">cv. Punajuju</strain>
        <tissue evidence="1">Leaves</tissue>
    </source>
</reference>
<accession>A0ACB8ZTN5</accession>
<name>A0ACB8ZTN5_CICIN</name>